<proteinExistence type="predicted"/>
<dbReference type="PANTHER" id="PTHR46919:SF2">
    <property type="entry name" value="SACSIN"/>
    <property type="match status" value="1"/>
</dbReference>
<gene>
    <name evidence="2" type="ORF">GBAR_LOCUS8329</name>
</gene>
<evidence type="ECO:0000313" key="2">
    <source>
        <dbReference type="EMBL" id="CAI8013059.1"/>
    </source>
</evidence>
<accession>A0AA35WA66</accession>
<evidence type="ECO:0000313" key="3">
    <source>
        <dbReference type="Proteomes" id="UP001174909"/>
    </source>
</evidence>
<reference evidence="2" key="1">
    <citation type="submission" date="2023-03" db="EMBL/GenBank/DDBJ databases">
        <authorList>
            <person name="Steffen K."/>
            <person name="Cardenas P."/>
        </authorList>
    </citation>
    <scope>NUCLEOTIDE SEQUENCE</scope>
</reference>
<dbReference type="PANTHER" id="PTHR46919">
    <property type="entry name" value="ZINC FINGER, C3HC4 TYPE (RING FINGER) FAMILY PROTEIN"/>
    <property type="match status" value="1"/>
</dbReference>
<dbReference type="SUPFAM" id="SSF46565">
    <property type="entry name" value="Chaperone J-domain"/>
    <property type="match status" value="1"/>
</dbReference>
<name>A0AA35WA66_GEOBA</name>
<dbReference type="AlphaFoldDB" id="A0AA35WA66"/>
<dbReference type="InterPro" id="IPR036869">
    <property type="entry name" value="J_dom_sf"/>
</dbReference>
<protein>
    <submittedName>
        <fullName evidence="2">Sacsin</fullName>
    </submittedName>
</protein>
<dbReference type="Gene3D" id="1.10.287.110">
    <property type="entry name" value="DnaJ domain"/>
    <property type="match status" value="1"/>
</dbReference>
<sequence>MAKCLKIALRLEQLPNVCISTLKKYAKHSVRLENIKDLLSSFFQRVQVVTVEDLEVELAMKNSTSVIGTAKVEFYLSTADSQNFCLYLDSKITRMVEEHIHKTMVQELLGAINKIIATSTPGIVVPEVHEAFCLFLKSKTDEELHKACRIRGIEIGDTDFVSTLQPQLGQPIPKEWHYMLDQNPDNIFHAQEIVGYEITEGIFVFAQVLYAIPPDDLDVDQDSINPLLTRYMIALPDKEMTVTSLDIYKCVRKRIDNLATAHTDERIEEGLREEEQFTDAAAAQRHLCQQLKQIWKMDEPERSRAIRRLYLRWHPDKNLDNVELANKVFVFLKKQIERLEQRLDPEEKEEDEVDAESSLPQWRERYSAWEETVNSHTRYRSHHEQYFRSRPNFGWGRLWNDWRKLANTTTKFL</sequence>
<evidence type="ECO:0000256" key="1">
    <source>
        <dbReference type="SAM" id="Coils"/>
    </source>
</evidence>
<keyword evidence="3" id="KW-1185">Reference proteome</keyword>
<organism evidence="2 3">
    <name type="scientific">Geodia barretti</name>
    <name type="common">Barrett's horny sponge</name>
    <dbReference type="NCBI Taxonomy" id="519541"/>
    <lineage>
        <taxon>Eukaryota</taxon>
        <taxon>Metazoa</taxon>
        <taxon>Porifera</taxon>
        <taxon>Demospongiae</taxon>
        <taxon>Heteroscleromorpha</taxon>
        <taxon>Tetractinellida</taxon>
        <taxon>Astrophorina</taxon>
        <taxon>Geodiidae</taxon>
        <taxon>Geodia</taxon>
    </lineage>
</organism>
<comment type="caution">
    <text evidence="2">The sequence shown here is derived from an EMBL/GenBank/DDBJ whole genome shotgun (WGS) entry which is preliminary data.</text>
</comment>
<keyword evidence="1" id="KW-0175">Coiled coil</keyword>
<dbReference type="Proteomes" id="UP001174909">
    <property type="component" value="Unassembled WGS sequence"/>
</dbReference>
<feature type="coiled-coil region" evidence="1">
    <location>
        <begin position="322"/>
        <end position="356"/>
    </location>
</feature>
<dbReference type="EMBL" id="CASHTH010001235">
    <property type="protein sequence ID" value="CAI8013059.1"/>
    <property type="molecule type" value="Genomic_DNA"/>
</dbReference>